<dbReference type="InterPro" id="IPR009057">
    <property type="entry name" value="Homeodomain-like_sf"/>
</dbReference>
<protein>
    <recommendedName>
        <fullName evidence="3">Transposase Tc1-like domain-containing protein</fullName>
    </recommendedName>
</protein>
<dbReference type="AlphaFoldDB" id="T1IXG6"/>
<dbReference type="EnsemblMetazoa" id="SMAR005898-RA">
    <property type="protein sequence ID" value="SMAR005898-PA"/>
    <property type="gene ID" value="SMAR005898"/>
</dbReference>
<sequence length="671" mass="76001">MGASKKLTEAEKSKIDAYKELGLSNIKIGKKIERSEKVIRNYLRLGANYGLKNPGERPKSTSMHTRNLVIRKASNKCTSARAIKSECDLNCSVRTIQHVLKNTPHLKYTKPKRKPALKPHHIQARLSLTEKKDDVTMMSRNFGGGSVMVWEAFGYKKKSEIVFLNGRQNAAMYQDVLSNHVFASWAKVLLRTSALILYQNTYKHSQVHTVPICTVSGQKQVDSRGTTLQLGRRSRNKRADRECQDSARKIGFRVQIYFSRFGCFGPFFELVSVGTVDFGASTLTPFASPRFQLAVEGGLGLILVTSVLPSIIIIFESVNSSLTFFGHIFCKWACLYLKPSETNSEESSTSQGVSHPKRGQLFIGGESCLAAQKTELINNNLQTTDASQLNAELQWASFESLFKKMTTLLREILSRIVEFGMWIRAQVSVCDKRHLSLSLLHDAVWKSLGVTYTEFRCLYASTDNDEHRGRETTTVYGDQNINFAHFFNWDVFEVSKVLRPVSWGLAVLLDLEHFMKGLAQIWEVIIGIVNELFFVLITVTDILFIVLGQSKRFLRGLFGQSDVVRVKLPQDPHGTTYEFDLFCFTDNTGSATPLAAGAKDEKVKKFNKRKLKSRAILIQSIAERHRRAADKHQTTKEVWDHLRSVFETSSRARKALLQENSILYALKRMKR</sequence>
<reference evidence="4" key="2">
    <citation type="submission" date="2015-02" db="UniProtKB">
        <authorList>
            <consortium name="EnsemblMetazoa"/>
        </authorList>
    </citation>
    <scope>IDENTIFICATION</scope>
</reference>
<proteinExistence type="predicted"/>
<dbReference type="Pfam" id="PF01498">
    <property type="entry name" value="HTH_Tnp_Tc3_2"/>
    <property type="match status" value="1"/>
</dbReference>
<feature type="domain" description="Transposase Tc1-like" evidence="3">
    <location>
        <begin position="66"/>
        <end position="128"/>
    </location>
</feature>
<dbReference type="InterPro" id="IPR002492">
    <property type="entry name" value="Transposase_Tc1-like"/>
</dbReference>
<dbReference type="GO" id="GO:0015074">
    <property type="term" value="P:DNA integration"/>
    <property type="evidence" value="ECO:0007669"/>
    <property type="project" value="InterPro"/>
</dbReference>
<keyword evidence="2" id="KW-0812">Transmembrane</keyword>
<dbReference type="GO" id="GO:0005634">
    <property type="term" value="C:nucleus"/>
    <property type="evidence" value="ECO:0007669"/>
    <property type="project" value="UniProtKB-SubCell"/>
</dbReference>
<dbReference type="STRING" id="126957.T1IXG6"/>
<evidence type="ECO:0000313" key="5">
    <source>
        <dbReference type="Proteomes" id="UP000014500"/>
    </source>
</evidence>
<evidence type="ECO:0000256" key="1">
    <source>
        <dbReference type="ARBA" id="ARBA00004123"/>
    </source>
</evidence>
<evidence type="ECO:0000259" key="3">
    <source>
        <dbReference type="Pfam" id="PF01498"/>
    </source>
</evidence>
<dbReference type="eggNOG" id="ENOG502RT50">
    <property type="taxonomic scope" value="Eukaryota"/>
</dbReference>
<keyword evidence="5" id="KW-1185">Reference proteome</keyword>
<dbReference type="InterPro" id="IPR036397">
    <property type="entry name" value="RNaseH_sf"/>
</dbReference>
<dbReference type="GO" id="GO:0003677">
    <property type="term" value="F:DNA binding"/>
    <property type="evidence" value="ECO:0007669"/>
    <property type="project" value="InterPro"/>
</dbReference>
<dbReference type="GO" id="GO:0006313">
    <property type="term" value="P:DNA transposition"/>
    <property type="evidence" value="ECO:0007669"/>
    <property type="project" value="InterPro"/>
</dbReference>
<keyword evidence="2" id="KW-1133">Transmembrane helix</keyword>
<comment type="subcellular location">
    <subcellularLocation>
        <location evidence="1">Nucleus</location>
    </subcellularLocation>
</comment>
<evidence type="ECO:0000313" key="4">
    <source>
        <dbReference type="EnsemblMetazoa" id="SMAR005898-PA"/>
    </source>
</evidence>
<dbReference type="Pfam" id="PF14223">
    <property type="entry name" value="Retrotran_gag_2"/>
    <property type="match status" value="1"/>
</dbReference>
<feature type="transmembrane region" description="Helical" evidence="2">
    <location>
        <begin position="524"/>
        <end position="547"/>
    </location>
</feature>
<accession>T1IXG6</accession>
<organism evidence="4 5">
    <name type="scientific">Strigamia maritima</name>
    <name type="common">European centipede</name>
    <name type="synonym">Geophilus maritimus</name>
    <dbReference type="NCBI Taxonomy" id="126957"/>
    <lineage>
        <taxon>Eukaryota</taxon>
        <taxon>Metazoa</taxon>
        <taxon>Ecdysozoa</taxon>
        <taxon>Arthropoda</taxon>
        <taxon>Myriapoda</taxon>
        <taxon>Chilopoda</taxon>
        <taxon>Pleurostigmophora</taxon>
        <taxon>Geophilomorpha</taxon>
        <taxon>Linotaeniidae</taxon>
        <taxon>Strigamia</taxon>
    </lineage>
</organism>
<dbReference type="SUPFAM" id="SSF46689">
    <property type="entry name" value="Homeodomain-like"/>
    <property type="match status" value="1"/>
</dbReference>
<evidence type="ECO:0000256" key="2">
    <source>
        <dbReference type="SAM" id="Phobius"/>
    </source>
</evidence>
<name>T1IXG6_STRMM</name>
<dbReference type="InterPro" id="IPR036388">
    <property type="entry name" value="WH-like_DNA-bd_sf"/>
</dbReference>
<dbReference type="Gene3D" id="1.10.10.10">
    <property type="entry name" value="Winged helix-like DNA-binding domain superfamily/Winged helix DNA-binding domain"/>
    <property type="match status" value="1"/>
</dbReference>
<dbReference type="Proteomes" id="UP000014500">
    <property type="component" value="Unassembled WGS sequence"/>
</dbReference>
<dbReference type="Gene3D" id="1.10.10.60">
    <property type="entry name" value="Homeodomain-like"/>
    <property type="match status" value="1"/>
</dbReference>
<dbReference type="HOGENOM" id="CLU_409594_0_0_1"/>
<keyword evidence="2" id="KW-0472">Membrane</keyword>
<dbReference type="Gene3D" id="3.30.420.10">
    <property type="entry name" value="Ribonuclease H-like superfamily/Ribonuclease H"/>
    <property type="match status" value="1"/>
</dbReference>
<dbReference type="EMBL" id="AFFK01020070">
    <property type="status" value="NOT_ANNOTATED_CDS"/>
    <property type="molecule type" value="Genomic_DNA"/>
</dbReference>
<reference evidence="5" key="1">
    <citation type="submission" date="2011-05" db="EMBL/GenBank/DDBJ databases">
        <authorList>
            <person name="Richards S.R."/>
            <person name="Qu J."/>
            <person name="Jiang H."/>
            <person name="Jhangiani S.N."/>
            <person name="Agravi P."/>
            <person name="Goodspeed R."/>
            <person name="Gross S."/>
            <person name="Mandapat C."/>
            <person name="Jackson L."/>
            <person name="Mathew T."/>
            <person name="Pu L."/>
            <person name="Thornton R."/>
            <person name="Saada N."/>
            <person name="Wilczek-Boney K.B."/>
            <person name="Lee S."/>
            <person name="Kovar C."/>
            <person name="Wu Y."/>
            <person name="Scherer S.E."/>
            <person name="Worley K.C."/>
            <person name="Muzny D.M."/>
            <person name="Gibbs R."/>
        </authorList>
    </citation>
    <scope>NUCLEOTIDE SEQUENCE</scope>
    <source>
        <strain evidence="5">Brora</strain>
    </source>
</reference>